<keyword evidence="1" id="KW-0812">Transmembrane</keyword>
<dbReference type="InterPro" id="IPR000643">
    <property type="entry name" value="Iodothyronine_deiodinase"/>
</dbReference>
<reference evidence="2" key="1">
    <citation type="journal article" date="2019" name="bioRxiv">
        <title>The Genome of the Zebra Mussel, Dreissena polymorpha: A Resource for Invasive Species Research.</title>
        <authorList>
            <person name="McCartney M.A."/>
            <person name="Auch B."/>
            <person name="Kono T."/>
            <person name="Mallez S."/>
            <person name="Zhang Y."/>
            <person name="Obille A."/>
            <person name="Becker A."/>
            <person name="Abrahante J.E."/>
            <person name="Garbe J."/>
            <person name="Badalamenti J.P."/>
            <person name="Herman A."/>
            <person name="Mangelson H."/>
            <person name="Liachko I."/>
            <person name="Sullivan S."/>
            <person name="Sone E.D."/>
            <person name="Koren S."/>
            <person name="Silverstein K.A.T."/>
            <person name="Beckman K.B."/>
            <person name="Gohl D.M."/>
        </authorList>
    </citation>
    <scope>NUCLEOTIDE SEQUENCE</scope>
    <source>
        <strain evidence="2">Duluth1</strain>
        <tissue evidence="2">Whole animal</tissue>
    </source>
</reference>
<reference evidence="2" key="2">
    <citation type="submission" date="2020-11" db="EMBL/GenBank/DDBJ databases">
        <authorList>
            <person name="McCartney M.A."/>
            <person name="Auch B."/>
            <person name="Kono T."/>
            <person name="Mallez S."/>
            <person name="Becker A."/>
            <person name="Gohl D.M."/>
            <person name="Silverstein K.A.T."/>
            <person name="Koren S."/>
            <person name="Bechman K.B."/>
            <person name="Herman A."/>
            <person name="Abrahante J.E."/>
            <person name="Garbe J."/>
        </authorList>
    </citation>
    <scope>NUCLEOTIDE SEQUENCE</scope>
    <source>
        <strain evidence="2">Duluth1</strain>
        <tissue evidence="2">Whole animal</tissue>
    </source>
</reference>
<keyword evidence="3" id="KW-1185">Reference proteome</keyword>
<sequence length="120" mass="13766">MLDLLFQAYVCLVVFCRTNVMFFFITVASKVLLLVLRPLPPSWIPKRIQIHRLQKTASLNVNWKSYVVMFKMLHAKQKCKLKVGMDCPNPELLTLDKRTVKLLDVAKAGRLLVVNFGSCT</sequence>
<evidence type="ECO:0000313" key="3">
    <source>
        <dbReference type="Proteomes" id="UP000828390"/>
    </source>
</evidence>
<accession>A0A9D4NGN7</accession>
<evidence type="ECO:0000256" key="1">
    <source>
        <dbReference type="SAM" id="Phobius"/>
    </source>
</evidence>
<organism evidence="2 3">
    <name type="scientific">Dreissena polymorpha</name>
    <name type="common">Zebra mussel</name>
    <name type="synonym">Mytilus polymorpha</name>
    <dbReference type="NCBI Taxonomy" id="45954"/>
    <lineage>
        <taxon>Eukaryota</taxon>
        <taxon>Metazoa</taxon>
        <taxon>Spiralia</taxon>
        <taxon>Lophotrochozoa</taxon>
        <taxon>Mollusca</taxon>
        <taxon>Bivalvia</taxon>
        <taxon>Autobranchia</taxon>
        <taxon>Heteroconchia</taxon>
        <taxon>Euheterodonta</taxon>
        <taxon>Imparidentia</taxon>
        <taxon>Neoheterodontei</taxon>
        <taxon>Myida</taxon>
        <taxon>Dreissenoidea</taxon>
        <taxon>Dreissenidae</taxon>
        <taxon>Dreissena</taxon>
    </lineage>
</organism>
<dbReference type="GO" id="GO:0004800">
    <property type="term" value="F:thyroxine 5'-deiodinase activity"/>
    <property type="evidence" value="ECO:0007669"/>
    <property type="project" value="InterPro"/>
</dbReference>
<comment type="caution">
    <text evidence="2">The sequence shown here is derived from an EMBL/GenBank/DDBJ whole genome shotgun (WGS) entry which is preliminary data.</text>
</comment>
<evidence type="ECO:0008006" key="4">
    <source>
        <dbReference type="Google" id="ProtNLM"/>
    </source>
</evidence>
<name>A0A9D4NGN7_DREPO</name>
<dbReference type="EMBL" id="JAIWYP010000001">
    <property type="protein sequence ID" value="KAH3893966.1"/>
    <property type="molecule type" value="Genomic_DNA"/>
</dbReference>
<evidence type="ECO:0000313" key="2">
    <source>
        <dbReference type="EMBL" id="KAH3893966.1"/>
    </source>
</evidence>
<keyword evidence="1" id="KW-1133">Transmembrane helix</keyword>
<protein>
    <recommendedName>
        <fullName evidence="4">Iodothyronine deiodinase</fullName>
    </recommendedName>
</protein>
<dbReference type="AlphaFoldDB" id="A0A9D4NGN7"/>
<dbReference type="Pfam" id="PF00837">
    <property type="entry name" value="T4_deiodinase"/>
    <property type="match status" value="1"/>
</dbReference>
<dbReference type="Proteomes" id="UP000828390">
    <property type="component" value="Unassembled WGS sequence"/>
</dbReference>
<dbReference type="Gene3D" id="3.40.30.10">
    <property type="entry name" value="Glutaredoxin"/>
    <property type="match status" value="1"/>
</dbReference>
<keyword evidence="1" id="KW-0472">Membrane</keyword>
<gene>
    <name evidence="2" type="ORF">DPMN_018121</name>
</gene>
<feature type="transmembrane region" description="Helical" evidence="1">
    <location>
        <begin position="6"/>
        <end position="36"/>
    </location>
</feature>
<proteinExistence type="predicted"/>